<dbReference type="PANTHER" id="PTHR43677">
    <property type="entry name" value="SHORT-CHAIN DEHYDROGENASE/REDUCTASE"/>
    <property type="match status" value="1"/>
</dbReference>
<sequence length="236" mass="25025">MNTAGGFGQFVRVPAAWVVSCPKELGMRNSMILGTAGFTAALCIEKLIANGLSIDGGNVLVTGASGGVGIVAVMLLNKLGFQVIASTGKTTSHNLLKELGAIEVIDRSELSEISARPLLKERWGGAVDVVGGDTLFNVIKALNYGTSVAACGLVQSVAFQASVLPFILRGVNLLGIDSVELPLEQKKAVWEKLASDWNLPNLERVCTEIGFDQVEESLMTVLHGDATGRYLLNLRR</sequence>
<dbReference type="GO" id="GO:0043957">
    <property type="term" value="F:acryloyl-CoA reductase (NADPH) activity"/>
    <property type="evidence" value="ECO:0007669"/>
    <property type="project" value="TreeGrafter"/>
</dbReference>
<accession>A0A381QDW8</accession>
<feature type="domain" description="Alcohol dehydrogenase-like C-terminal" evidence="1">
    <location>
        <begin position="67"/>
        <end position="183"/>
    </location>
</feature>
<name>A0A381QDW8_9ZZZZ</name>
<dbReference type="PANTHER" id="PTHR43677:SF1">
    <property type="entry name" value="ACRYLYL-COA REDUCTASE ACUI-RELATED"/>
    <property type="match status" value="1"/>
</dbReference>
<dbReference type="EMBL" id="UINC01001283">
    <property type="protein sequence ID" value="SUZ76589.1"/>
    <property type="molecule type" value="Genomic_DNA"/>
</dbReference>
<dbReference type="InterPro" id="IPR036291">
    <property type="entry name" value="NAD(P)-bd_dom_sf"/>
</dbReference>
<reference evidence="2" key="1">
    <citation type="submission" date="2018-05" db="EMBL/GenBank/DDBJ databases">
        <authorList>
            <person name="Lanie J.A."/>
            <person name="Ng W.-L."/>
            <person name="Kazmierczak K.M."/>
            <person name="Andrzejewski T.M."/>
            <person name="Davidsen T.M."/>
            <person name="Wayne K.J."/>
            <person name="Tettelin H."/>
            <person name="Glass J.I."/>
            <person name="Rusch D."/>
            <person name="Podicherti R."/>
            <person name="Tsui H.-C.T."/>
            <person name="Winkler M.E."/>
        </authorList>
    </citation>
    <scope>NUCLEOTIDE SEQUENCE</scope>
</reference>
<gene>
    <name evidence="2" type="ORF">METZ01_LOCUS29443</name>
</gene>
<proteinExistence type="predicted"/>
<evidence type="ECO:0000313" key="2">
    <source>
        <dbReference type="EMBL" id="SUZ76589.1"/>
    </source>
</evidence>
<dbReference type="Pfam" id="PF00107">
    <property type="entry name" value="ADH_zinc_N"/>
    <property type="match status" value="1"/>
</dbReference>
<dbReference type="Gene3D" id="3.90.180.10">
    <property type="entry name" value="Medium-chain alcohol dehydrogenases, catalytic domain"/>
    <property type="match status" value="1"/>
</dbReference>
<protein>
    <recommendedName>
        <fullName evidence="1">Alcohol dehydrogenase-like C-terminal domain-containing protein</fullName>
    </recommendedName>
</protein>
<dbReference type="NCBIfam" id="TIGR02823">
    <property type="entry name" value="oxido_YhdH"/>
    <property type="match status" value="1"/>
</dbReference>
<dbReference type="AlphaFoldDB" id="A0A381QDW8"/>
<dbReference type="InterPro" id="IPR014188">
    <property type="entry name" value="Acrylyl-CoA_reductase_AcuI"/>
</dbReference>
<dbReference type="InterPro" id="IPR051397">
    <property type="entry name" value="Zn-ADH-like_protein"/>
</dbReference>
<dbReference type="InterPro" id="IPR013149">
    <property type="entry name" value="ADH-like_C"/>
</dbReference>
<evidence type="ECO:0000259" key="1">
    <source>
        <dbReference type="Pfam" id="PF00107"/>
    </source>
</evidence>
<organism evidence="2">
    <name type="scientific">marine metagenome</name>
    <dbReference type="NCBI Taxonomy" id="408172"/>
    <lineage>
        <taxon>unclassified sequences</taxon>
        <taxon>metagenomes</taxon>
        <taxon>ecological metagenomes</taxon>
    </lineage>
</organism>
<dbReference type="Gene3D" id="3.40.50.720">
    <property type="entry name" value="NAD(P)-binding Rossmann-like Domain"/>
    <property type="match status" value="1"/>
</dbReference>
<dbReference type="SUPFAM" id="SSF51735">
    <property type="entry name" value="NAD(P)-binding Rossmann-fold domains"/>
    <property type="match status" value="1"/>
</dbReference>